<keyword evidence="3" id="KW-1185">Reference proteome</keyword>
<evidence type="ECO:0000259" key="1">
    <source>
        <dbReference type="Pfam" id="PF07728"/>
    </source>
</evidence>
<dbReference type="Proteomes" id="UP001430919">
    <property type="component" value="Unassembled WGS sequence"/>
</dbReference>
<name>A0ABS8MY01_9FLAO</name>
<dbReference type="InterPro" id="IPR011704">
    <property type="entry name" value="ATPase_dyneun-rel_AAA"/>
</dbReference>
<evidence type="ECO:0000313" key="2">
    <source>
        <dbReference type="EMBL" id="MCC9072720.1"/>
    </source>
</evidence>
<organism evidence="2 3">
    <name type="scientific">Flavobacterium pisciphilum</name>
    <dbReference type="NCBI Taxonomy" id="2893755"/>
    <lineage>
        <taxon>Bacteria</taxon>
        <taxon>Pseudomonadati</taxon>
        <taxon>Bacteroidota</taxon>
        <taxon>Flavobacteriia</taxon>
        <taxon>Flavobacteriales</taxon>
        <taxon>Flavobacteriaceae</taxon>
        <taxon>Flavobacterium</taxon>
    </lineage>
</organism>
<dbReference type="InterPro" id="IPR052934">
    <property type="entry name" value="Methyl-DNA_Rec/Restrict_Enz"/>
</dbReference>
<feature type="domain" description="ATPase dynein-related AAA" evidence="1">
    <location>
        <begin position="655"/>
        <end position="743"/>
    </location>
</feature>
<proteinExistence type="predicted"/>
<accession>A0ABS8MY01</accession>
<comment type="caution">
    <text evidence="2">The sequence shown here is derived from an EMBL/GenBank/DDBJ whole genome shotgun (WGS) entry which is preliminary data.</text>
</comment>
<dbReference type="Pfam" id="PF07728">
    <property type="entry name" value="AAA_5"/>
    <property type="match status" value="1"/>
</dbReference>
<reference evidence="2" key="1">
    <citation type="submission" date="2021-11" db="EMBL/GenBank/DDBJ databases">
        <title>Description of novel Flavobacterium species.</title>
        <authorList>
            <person name="Saticioglu I.B."/>
            <person name="Ay H."/>
            <person name="Altun S."/>
            <person name="Duman M."/>
        </authorList>
    </citation>
    <scope>NUCLEOTIDE SEQUENCE</scope>
    <source>
        <strain evidence="2">F-65</strain>
    </source>
</reference>
<dbReference type="RefSeq" id="WP_229989632.1">
    <property type="nucleotide sequence ID" value="NZ_JAJJMO010000001.1"/>
</dbReference>
<dbReference type="PANTHER" id="PTHR37291:SF1">
    <property type="entry name" value="TYPE IV METHYL-DIRECTED RESTRICTION ENZYME ECOKMCRB SUBUNIT"/>
    <property type="match status" value="1"/>
</dbReference>
<dbReference type="SUPFAM" id="SSF52540">
    <property type="entry name" value="P-loop containing nucleoside triphosphate hydrolases"/>
    <property type="match status" value="1"/>
</dbReference>
<protein>
    <submittedName>
        <fullName evidence="2">AAA family ATPase</fullName>
    </submittedName>
</protein>
<dbReference type="EMBL" id="JAJJMO010000001">
    <property type="protein sequence ID" value="MCC9072720.1"/>
    <property type="molecule type" value="Genomic_DNA"/>
</dbReference>
<dbReference type="Gene3D" id="3.40.50.300">
    <property type="entry name" value="P-loop containing nucleotide triphosphate hydrolases"/>
    <property type="match status" value="2"/>
</dbReference>
<gene>
    <name evidence="2" type="ORF">LNQ49_14125</name>
</gene>
<evidence type="ECO:0000313" key="3">
    <source>
        <dbReference type="Proteomes" id="UP001430919"/>
    </source>
</evidence>
<sequence length="878" mass="101393">MRTALFPKFRELYQIYKISNDYTDRKKQFAVVALNKQIIEETLKNNPLENEHLTGLIQMFKYGCSDKTFDKYLKLNVSDGTRLEELSVLAAKIDLWGYTGAGLNAITSLDSQQLISISDFLKKAFTINTIEEAAKFCADFDNLGIPLVKSGIYSPWLYYINPQVFPILNNSHIKFREWIDIPADYPSCIKYFNELRALANETDLGLIDMFAHNFDKYINVPNELATLDIKGNKLYKISHGIFKKEKRLYNSGFARVLEQNNWICLFSKTGKSQGFNFESKLQIGDYVYVCYGGDEVYTIGKIISNSKPLDTDSDDLIEGKGEWIYREIKPFFYPINNSVREFKKDKRFFMPSGNSTFYEVPKWELDFMNKNIFQPKYNVNIIDGGNGTILPVPPTIEKQNKQNNNPFDMTLNTILFGPPGTGKTYSTIDLALEILNVNIGNLERERRKSLFTNFQYENRVYFTTFHQNMAYEDFIEGIKPIEPKDDDEFLKYEIQDGVFMKACIEATYNFIKRNFPENEQEIQIRTFNQLYDQLFDDVEQAGESALNTLNGGNVLVSVTDQGNFSVKHVNGTRTYTVSRNRLAPLFERFPDLTEINNIHEEFRNIIGGCNSTAFWSVLNAIHNLQPNQQPVNEDVIDLKYEDKKSIVRSYWKNAEYKLIEDDNSEPYVFIIDEINRGNVAQIFGELITLIEEDKRLGKSEEIRLELPYSKTAFCVPPNLYIVGTMNTADKSVEALDTALRRRFSFVPKLPEEDKLSITTDDINLVLMLTKINERLKVLKDNDHTIGHAWLWNIHNVADLRKAFADKIIPLLQEYFYNDYEKLGLVLGDNFFEIKEQISSNIFATFSGGNGIAGQYDQSWQYKLKDCDAISISDFQSLY</sequence>
<dbReference type="PANTHER" id="PTHR37291">
    <property type="entry name" value="5-METHYLCYTOSINE-SPECIFIC RESTRICTION ENZYME B"/>
    <property type="match status" value="1"/>
</dbReference>
<dbReference type="InterPro" id="IPR027417">
    <property type="entry name" value="P-loop_NTPase"/>
</dbReference>